<evidence type="ECO:0000313" key="3">
    <source>
        <dbReference type="Proteomes" id="UP000024635"/>
    </source>
</evidence>
<proteinExistence type="predicted"/>
<name>A0A016W6B6_9BILA</name>
<comment type="caution">
    <text evidence="2">The sequence shown here is derived from an EMBL/GenBank/DDBJ whole genome shotgun (WGS) entry which is preliminary data.</text>
</comment>
<accession>A0A016W6B6</accession>
<evidence type="ECO:0000256" key="1">
    <source>
        <dbReference type="SAM" id="MobiDB-lite"/>
    </source>
</evidence>
<dbReference type="AlphaFoldDB" id="A0A016W6B6"/>
<keyword evidence="3" id="KW-1185">Reference proteome</keyword>
<dbReference type="STRING" id="53326.A0A016W6B6"/>
<organism evidence="2 3">
    <name type="scientific">Ancylostoma ceylanicum</name>
    <dbReference type="NCBI Taxonomy" id="53326"/>
    <lineage>
        <taxon>Eukaryota</taxon>
        <taxon>Metazoa</taxon>
        <taxon>Ecdysozoa</taxon>
        <taxon>Nematoda</taxon>
        <taxon>Chromadorea</taxon>
        <taxon>Rhabditida</taxon>
        <taxon>Rhabditina</taxon>
        <taxon>Rhabditomorpha</taxon>
        <taxon>Strongyloidea</taxon>
        <taxon>Ancylostomatidae</taxon>
        <taxon>Ancylostomatinae</taxon>
        <taxon>Ancylostoma</taxon>
    </lineage>
</organism>
<gene>
    <name evidence="2" type="primary">Acey_s1125.g3645</name>
    <name evidence="2" type="ORF">Y032_1125g3645</name>
</gene>
<reference evidence="3" key="1">
    <citation type="journal article" date="2015" name="Nat. Genet.">
        <title>The genome and transcriptome of the zoonotic hookworm Ancylostoma ceylanicum identify infection-specific gene families.</title>
        <authorList>
            <person name="Schwarz E.M."/>
            <person name="Hu Y."/>
            <person name="Antoshechkin I."/>
            <person name="Miller M.M."/>
            <person name="Sternberg P.W."/>
            <person name="Aroian R.V."/>
        </authorList>
    </citation>
    <scope>NUCLEOTIDE SEQUENCE</scope>
    <source>
        <strain evidence="3">HY135</strain>
    </source>
</reference>
<sequence length="140" mass="15959">MYAPFSSFIKTKNLFTESCDNAEVLVPPYESFHSRPEMSNLPPIMLMPSCDPEVIHLQKEMLLRQLRLQRIQEKVLQAQFNSLRLPIARYEEIDPDGGQVQLLGEDGDEFIGERVDEDQELNVMNSGDESGDEIMRGSPS</sequence>
<evidence type="ECO:0000313" key="2">
    <source>
        <dbReference type="EMBL" id="EYC35180.1"/>
    </source>
</evidence>
<protein>
    <submittedName>
        <fullName evidence="2">Uncharacterized protein</fullName>
    </submittedName>
</protein>
<feature type="region of interest" description="Disordered" evidence="1">
    <location>
        <begin position="114"/>
        <end position="140"/>
    </location>
</feature>
<dbReference type="EMBL" id="JARK01000725">
    <property type="protein sequence ID" value="EYC35180.1"/>
    <property type="molecule type" value="Genomic_DNA"/>
</dbReference>
<dbReference type="Proteomes" id="UP000024635">
    <property type="component" value="Unassembled WGS sequence"/>
</dbReference>
<dbReference type="OrthoDB" id="5805951at2759"/>